<evidence type="ECO:0000256" key="2">
    <source>
        <dbReference type="SAM" id="Coils"/>
    </source>
</evidence>
<dbReference type="GO" id="GO:0141009">
    <property type="term" value="P:transposable element silencing by piRNA-mediated mRNA destabilization"/>
    <property type="evidence" value="ECO:0007669"/>
    <property type="project" value="EnsemblMetazoa"/>
</dbReference>
<dbReference type="GO" id="GO:0008270">
    <property type="term" value="F:zinc ion binding"/>
    <property type="evidence" value="ECO:0007669"/>
    <property type="project" value="UniProtKB-KW"/>
</dbReference>
<reference evidence="6 7" key="2">
    <citation type="journal article" date="2007" name="PLoS Biol.">
        <title>Principles of genome evolution in the Drosophila melanogaster species group.</title>
        <authorList>
            <person name="Ranz J.M."/>
            <person name="Maurin D."/>
            <person name="Chan Y.S."/>
            <person name="von Grotthuss M."/>
            <person name="Hillier L.W."/>
            <person name="Roote J."/>
            <person name="Ashburner M."/>
            <person name="Bergman C.M."/>
        </authorList>
    </citation>
    <scope>NUCLEOTIDE SEQUENCE [LARGE SCALE GENOMIC DNA]</scope>
    <source>
        <strain evidence="7">Tai18E2 / Tucson 14021-0261.01</strain>
    </source>
</reference>
<dbReference type="OrthoDB" id="10052065at2759"/>
<feature type="domain" description="Tudor" evidence="5">
    <location>
        <begin position="633"/>
        <end position="690"/>
    </location>
</feature>
<evidence type="ECO:0008006" key="8">
    <source>
        <dbReference type="Google" id="ProtNLM"/>
    </source>
</evidence>
<dbReference type="HOGENOM" id="CLU_369740_0_0_1"/>
<dbReference type="CDD" id="cd20379">
    <property type="entry name" value="Tudor_dTUD-like"/>
    <property type="match status" value="1"/>
</dbReference>
<dbReference type="InterPro" id="IPR002999">
    <property type="entry name" value="Tudor"/>
</dbReference>
<organism evidence="6 7">
    <name type="scientific">Drosophila yakuba</name>
    <name type="common">Fruit fly</name>
    <dbReference type="NCBI Taxonomy" id="7245"/>
    <lineage>
        <taxon>Eukaryota</taxon>
        <taxon>Metazoa</taxon>
        <taxon>Ecdysozoa</taxon>
        <taxon>Arthropoda</taxon>
        <taxon>Hexapoda</taxon>
        <taxon>Insecta</taxon>
        <taxon>Pterygota</taxon>
        <taxon>Neoptera</taxon>
        <taxon>Endopterygota</taxon>
        <taxon>Diptera</taxon>
        <taxon>Brachycera</taxon>
        <taxon>Muscomorpha</taxon>
        <taxon>Ephydroidea</taxon>
        <taxon>Drosophilidae</taxon>
        <taxon>Drosophila</taxon>
        <taxon>Sophophora</taxon>
    </lineage>
</organism>
<dbReference type="eggNOG" id="KOG2039">
    <property type="taxonomic scope" value="Eukaryota"/>
</dbReference>
<keyword evidence="2" id="KW-0175">Coiled coil</keyword>
<evidence type="ECO:0000313" key="7">
    <source>
        <dbReference type="Proteomes" id="UP000002282"/>
    </source>
</evidence>
<proteinExistence type="predicted"/>
<evidence type="ECO:0000256" key="1">
    <source>
        <dbReference type="PROSITE-ProRule" id="PRU00723"/>
    </source>
</evidence>
<feature type="compositionally biased region" description="Polar residues" evidence="3">
    <location>
        <begin position="289"/>
        <end position="307"/>
    </location>
</feature>
<dbReference type="GO" id="GO:0030717">
    <property type="term" value="P:oocyte karyosome formation"/>
    <property type="evidence" value="ECO:0007669"/>
    <property type="project" value="EnsemblMetazoa"/>
</dbReference>
<feature type="domain" description="C3H1-type" evidence="4">
    <location>
        <begin position="531"/>
        <end position="560"/>
    </location>
</feature>
<dbReference type="Pfam" id="PF24047">
    <property type="entry name" value="Tudor_krimper_1st"/>
    <property type="match status" value="1"/>
</dbReference>
<dbReference type="Pfam" id="PF00567">
    <property type="entry name" value="TUDOR"/>
    <property type="match status" value="1"/>
</dbReference>
<accession>B4P6B1</accession>
<dbReference type="GO" id="GO:0007319">
    <property type="term" value="P:negative regulation of oskar mRNA translation"/>
    <property type="evidence" value="ECO:0007669"/>
    <property type="project" value="EnsemblMetazoa"/>
</dbReference>
<dbReference type="GO" id="GO:0007310">
    <property type="term" value="P:oocyte dorsal/ventral axis specification"/>
    <property type="evidence" value="ECO:0007669"/>
    <property type="project" value="EnsemblMetazoa"/>
</dbReference>
<feature type="zinc finger region" description="C3H1-type" evidence="1">
    <location>
        <begin position="531"/>
        <end position="560"/>
    </location>
</feature>
<dbReference type="InterPro" id="IPR035437">
    <property type="entry name" value="SNase_OB-fold_sf"/>
</dbReference>
<dbReference type="EMBL" id="CM000158">
    <property type="protein sequence ID" value="EDW91961.2"/>
    <property type="molecule type" value="Genomic_DNA"/>
</dbReference>
<dbReference type="KEGG" id="dya:Dyak_GE14084"/>
<dbReference type="SMART" id="SM00333">
    <property type="entry name" value="TUDOR"/>
    <property type="match status" value="1"/>
</dbReference>
<dbReference type="InterPro" id="IPR000571">
    <property type="entry name" value="Znf_CCCH"/>
</dbReference>
<evidence type="ECO:0000313" key="6">
    <source>
        <dbReference type="EMBL" id="EDW91961.2"/>
    </source>
</evidence>
<dbReference type="AlphaFoldDB" id="B4P6B1"/>
<dbReference type="GO" id="GO:0048471">
    <property type="term" value="C:perinuclear region of cytoplasm"/>
    <property type="evidence" value="ECO:0007669"/>
    <property type="project" value="EnsemblMetazoa"/>
</dbReference>
<gene>
    <name evidence="6" type="primary">Dyak\GE14084</name>
    <name evidence="6" type="synonym">dyak_GLEANR_14236</name>
    <name evidence="6" type="synonym">GE14084</name>
    <name evidence="6" type="ORF">Dyak_GE14084</name>
</gene>
<keyword evidence="7" id="KW-1185">Reference proteome</keyword>
<keyword evidence="1" id="KW-0479">Metal-binding</keyword>
<keyword evidence="1" id="KW-0862">Zinc</keyword>
<dbReference type="SUPFAM" id="SSF63748">
    <property type="entry name" value="Tudor/PWWP/MBT"/>
    <property type="match status" value="1"/>
</dbReference>
<evidence type="ECO:0000259" key="5">
    <source>
        <dbReference type="PROSITE" id="PS50304"/>
    </source>
</evidence>
<reference evidence="6 7" key="1">
    <citation type="journal article" date="2007" name="Nature">
        <title>Evolution of genes and genomes on the Drosophila phylogeny.</title>
        <authorList>
            <consortium name="Drosophila 12 Genomes Consortium"/>
            <person name="Clark A.G."/>
            <person name="Eisen M.B."/>
            <person name="Smith D.R."/>
            <person name="Bergman C.M."/>
            <person name="Oliver B."/>
            <person name="Markow T.A."/>
            <person name="Kaufman T.C."/>
            <person name="Kellis M."/>
            <person name="Gelbart W."/>
            <person name="Iyer V.N."/>
            <person name="Pollard D.A."/>
            <person name="Sackton T.B."/>
            <person name="Larracuente A.M."/>
            <person name="Singh N.D."/>
            <person name="Abad J.P."/>
            <person name="Abt D.N."/>
            <person name="Adryan B."/>
            <person name="Aguade M."/>
            <person name="Akashi H."/>
            <person name="Anderson W.W."/>
            <person name="Aquadro C.F."/>
            <person name="Ardell D.H."/>
            <person name="Arguello R."/>
            <person name="Artieri C.G."/>
            <person name="Barbash D.A."/>
            <person name="Barker D."/>
            <person name="Barsanti P."/>
            <person name="Batterham P."/>
            <person name="Batzoglou S."/>
            <person name="Begun D."/>
            <person name="Bhutkar A."/>
            <person name="Blanco E."/>
            <person name="Bosak S.A."/>
            <person name="Bradley R.K."/>
            <person name="Brand A.D."/>
            <person name="Brent M.R."/>
            <person name="Brooks A.N."/>
            <person name="Brown R.H."/>
            <person name="Butlin R.K."/>
            <person name="Caggese C."/>
            <person name="Calvi B.R."/>
            <person name="Bernardo de Carvalho A."/>
            <person name="Caspi A."/>
            <person name="Castrezana S."/>
            <person name="Celniker S.E."/>
            <person name="Chang J.L."/>
            <person name="Chapple C."/>
            <person name="Chatterji S."/>
            <person name="Chinwalla A."/>
            <person name="Civetta A."/>
            <person name="Clifton S.W."/>
            <person name="Comeron J.M."/>
            <person name="Costello J.C."/>
            <person name="Coyne J.A."/>
            <person name="Daub J."/>
            <person name="David R.G."/>
            <person name="Delcher A.L."/>
            <person name="Delehaunty K."/>
            <person name="Do C.B."/>
            <person name="Ebling H."/>
            <person name="Edwards K."/>
            <person name="Eickbush T."/>
            <person name="Evans J.D."/>
            <person name="Filipski A."/>
            <person name="Findeiss S."/>
            <person name="Freyhult E."/>
            <person name="Fulton L."/>
            <person name="Fulton R."/>
            <person name="Garcia A.C."/>
            <person name="Gardiner A."/>
            <person name="Garfield D.A."/>
            <person name="Garvin B.E."/>
            <person name="Gibson G."/>
            <person name="Gilbert D."/>
            <person name="Gnerre S."/>
            <person name="Godfrey J."/>
            <person name="Good R."/>
            <person name="Gotea V."/>
            <person name="Gravely B."/>
            <person name="Greenberg A.J."/>
            <person name="Griffiths-Jones S."/>
            <person name="Gross S."/>
            <person name="Guigo R."/>
            <person name="Gustafson E.A."/>
            <person name="Haerty W."/>
            <person name="Hahn M.W."/>
            <person name="Halligan D.L."/>
            <person name="Halpern A.L."/>
            <person name="Halter G.M."/>
            <person name="Han M.V."/>
            <person name="Heger A."/>
            <person name="Hillier L."/>
            <person name="Hinrichs A.S."/>
            <person name="Holmes I."/>
            <person name="Hoskins R.A."/>
            <person name="Hubisz M.J."/>
            <person name="Hultmark D."/>
            <person name="Huntley M.A."/>
            <person name="Jaffe D.B."/>
            <person name="Jagadeeshan S."/>
            <person name="Jeck W.R."/>
            <person name="Johnson J."/>
            <person name="Jones C.D."/>
            <person name="Jordan W.C."/>
            <person name="Karpen G.H."/>
            <person name="Kataoka E."/>
            <person name="Keightley P.D."/>
            <person name="Kheradpour P."/>
            <person name="Kirkness E.F."/>
            <person name="Koerich L.B."/>
            <person name="Kristiansen K."/>
            <person name="Kudrna D."/>
            <person name="Kulathinal R.J."/>
            <person name="Kumar S."/>
            <person name="Kwok R."/>
            <person name="Lander E."/>
            <person name="Langley C.H."/>
            <person name="Lapoint R."/>
            <person name="Lazzaro B.P."/>
            <person name="Lee S.J."/>
            <person name="Levesque L."/>
            <person name="Li R."/>
            <person name="Lin C.F."/>
            <person name="Lin M.F."/>
            <person name="Lindblad-Toh K."/>
            <person name="Llopart A."/>
            <person name="Long M."/>
            <person name="Low L."/>
            <person name="Lozovsky E."/>
            <person name="Lu J."/>
            <person name="Luo M."/>
            <person name="Machado C.A."/>
            <person name="Makalowski W."/>
            <person name="Marzo M."/>
            <person name="Matsuda M."/>
            <person name="Matzkin L."/>
            <person name="McAllister B."/>
            <person name="McBride C.S."/>
            <person name="McKernan B."/>
            <person name="McKernan K."/>
            <person name="Mendez-Lago M."/>
            <person name="Minx P."/>
            <person name="Mollenhauer M.U."/>
            <person name="Montooth K."/>
            <person name="Mount S.M."/>
            <person name="Mu X."/>
            <person name="Myers E."/>
            <person name="Negre B."/>
            <person name="Newfeld S."/>
            <person name="Nielsen R."/>
            <person name="Noor M.A."/>
            <person name="O'Grady P."/>
            <person name="Pachter L."/>
            <person name="Papaceit M."/>
            <person name="Parisi M.J."/>
            <person name="Parisi M."/>
            <person name="Parts L."/>
            <person name="Pedersen J.S."/>
            <person name="Pesole G."/>
            <person name="Phillippy A.M."/>
            <person name="Ponting C.P."/>
            <person name="Pop M."/>
            <person name="Porcelli D."/>
            <person name="Powell J.R."/>
            <person name="Prohaska S."/>
            <person name="Pruitt K."/>
            <person name="Puig M."/>
            <person name="Quesneville H."/>
            <person name="Ram K.R."/>
            <person name="Rand D."/>
            <person name="Rasmussen M.D."/>
            <person name="Reed L.K."/>
            <person name="Reenan R."/>
            <person name="Reily A."/>
            <person name="Remington K.A."/>
            <person name="Rieger T.T."/>
            <person name="Ritchie M.G."/>
            <person name="Robin C."/>
            <person name="Rogers Y.H."/>
            <person name="Rohde C."/>
            <person name="Rozas J."/>
            <person name="Rubenfield M.J."/>
            <person name="Ruiz A."/>
            <person name="Russo S."/>
            <person name="Salzberg S.L."/>
            <person name="Sanchez-Gracia A."/>
            <person name="Saranga D.J."/>
            <person name="Sato H."/>
            <person name="Schaeffer S.W."/>
            <person name="Schatz M.C."/>
            <person name="Schlenke T."/>
            <person name="Schwartz R."/>
            <person name="Segarra C."/>
            <person name="Singh R.S."/>
            <person name="Sirot L."/>
            <person name="Sirota M."/>
            <person name="Sisneros N.B."/>
            <person name="Smith C.D."/>
            <person name="Smith T.F."/>
            <person name="Spieth J."/>
            <person name="Stage D.E."/>
            <person name="Stark A."/>
            <person name="Stephan W."/>
            <person name="Strausberg R.L."/>
            <person name="Strempel S."/>
            <person name="Sturgill D."/>
            <person name="Sutton G."/>
            <person name="Sutton G.G."/>
            <person name="Tao W."/>
            <person name="Teichmann S."/>
            <person name="Tobari Y.N."/>
            <person name="Tomimura Y."/>
            <person name="Tsolas J.M."/>
            <person name="Valente V.L."/>
            <person name="Venter E."/>
            <person name="Venter J.C."/>
            <person name="Vicario S."/>
            <person name="Vieira F.G."/>
            <person name="Vilella A.J."/>
            <person name="Villasante A."/>
            <person name="Walenz B."/>
            <person name="Wang J."/>
            <person name="Wasserman M."/>
            <person name="Watts T."/>
            <person name="Wilson D."/>
            <person name="Wilson R.K."/>
            <person name="Wing R.A."/>
            <person name="Wolfner M.F."/>
            <person name="Wong A."/>
            <person name="Wong G.K."/>
            <person name="Wu C.I."/>
            <person name="Wu G."/>
            <person name="Yamamoto D."/>
            <person name="Yang H.P."/>
            <person name="Yang S.P."/>
            <person name="Yorke J.A."/>
            <person name="Yoshida K."/>
            <person name="Zdobnov E."/>
            <person name="Zhang P."/>
            <person name="Zhang Y."/>
            <person name="Zimin A.V."/>
            <person name="Baldwin J."/>
            <person name="Abdouelleil A."/>
            <person name="Abdulkadir J."/>
            <person name="Abebe A."/>
            <person name="Abera B."/>
            <person name="Abreu J."/>
            <person name="Acer S.C."/>
            <person name="Aftuck L."/>
            <person name="Alexander A."/>
            <person name="An P."/>
            <person name="Anderson E."/>
            <person name="Anderson S."/>
            <person name="Arachi H."/>
            <person name="Azer M."/>
            <person name="Bachantsang P."/>
            <person name="Barry A."/>
            <person name="Bayul T."/>
            <person name="Berlin A."/>
            <person name="Bessette D."/>
            <person name="Bloom T."/>
            <person name="Blye J."/>
            <person name="Boguslavskiy L."/>
            <person name="Bonnet C."/>
            <person name="Boukhgalter B."/>
            <person name="Bourzgui I."/>
            <person name="Brown A."/>
            <person name="Cahill P."/>
            <person name="Channer S."/>
            <person name="Cheshatsang Y."/>
            <person name="Chuda L."/>
            <person name="Citroen M."/>
            <person name="Collymore A."/>
            <person name="Cooke P."/>
            <person name="Costello M."/>
            <person name="D'Aco K."/>
            <person name="Daza R."/>
            <person name="De Haan G."/>
            <person name="DeGray S."/>
            <person name="DeMaso C."/>
            <person name="Dhargay N."/>
            <person name="Dooley K."/>
            <person name="Dooley E."/>
            <person name="Doricent M."/>
            <person name="Dorje P."/>
            <person name="Dorjee K."/>
            <person name="Dupes A."/>
            <person name="Elong R."/>
            <person name="Falk J."/>
            <person name="Farina A."/>
            <person name="Faro S."/>
            <person name="Ferguson D."/>
            <person name="Fisher S."/>
            <person name="Foley C.D."/>
            <person name="Franke A."/>
            <person name="Friedrich D."/>
            <person name="Gadbois L."/>
            <person name="Gearin G."/>
            <person name="Gearin C.R."/>
            <person name="Giannoukos G."/>
            <person name="Goode T."/>
            <person name="Graham J."/>
            <person name="Grandbois E."/>
            <person name="Grewal S."/>
            <person name="Gyaltsen K."/>
            <person name="Hafez N."/>
            <person name="Hagos B."/>
            <person name="Hall J."/>
            <person name="Henson C."/>
            <person name="Hollinger A."/>
            <person name="Honan T."/>
            <person name="Huard M.D."/>
            <person name="Hughes L."/>
            <person name="Hurhula B."/>
            <person name="Husby M.E."/>
            <person name="Kamat A."/>
            <person name="Kanga B."/>
            <person name="Kashin S."/>
            <person name="Khazanovich D."/>
            <person name="Kisner P."/>
            <person name="Lance K."/>
            <person name="Lara M."/>
            <person name="Lee W."/>
            <person name="Lennon N."/>
            <person name="Letendre F."/>
            <person name="LeVine R."/>
            <person name="Lipovsky A."/>
            <person name="Liu X."/>
            <person name="Liu J."/>
            <person name="Liu S."/>
            <person name="Lokyitsang T."/>
            <person name="Lokyitsang Y."/>
            <person name="Lubonja R."/>
            <person name="Lui A."/>
            <person name="MacDonald P."/>
            <person name="Magnisalis V."/>
            <person name="Maru K."/>
            <person name="Matthews C."/>
            <person name="McCusker W."/>
            <person name="McDonough S."/>
            <person name="Mehta T."/>
            <person name="Meldrim J."/>
            <person name="Meneus L."/>
            <person name="Mihai O."/>
            <person name="Mihalev A."/>
            <person name="Mihova T."/>
            <person name="Mittelman R."/>
            <person name="Mlenga V."/>
            <person name="Montmayeur A."/>
            <person name="Mulrain L."/>
            <person name="Navidi A."/>
            <person name="Naylor J."/>
            <person name="Negash T."/>
            <person name="Nguyen T."/>
            <person name="Nguyen N."/>
            <person name="Nicol R."/>
            <person name="Norbu C."/>
            <person name="Norbu N."/>
            <person name="Novod N."/>
            <person name="O'Neill B."/>
            <person name="Osman S."/>
            <person name="Markiewicz E."/>
            <person name="Oyono O.L."/>
            <person name="Patti C."/>
            <person name="Phunkhang P."/>
            <person name="Pierre F."/>
            <person name="Priest M."/>
            <person name="Raghuraman S."/>
            <person name="Rege F."/>
            <person name="Reyes R."/>
            <person name="Rise C."/>
            <person name="Rogov P."/>
            <person name="Ross K."/>
            <person name="Ryan E."/>
            <person name="Settipalli S."/>
            <person name="Shea T."/>
            <person name="Sherpa N."/>
            <person name="Shi L."/>
            <person name="Shih D."/>
            <person name="Sparrow T."/>
            <person name="Spaulding J."/>
            <person name="Stalker J."/>
            <person name="Stange-Thomann N."/>
            <person name="Stavropoulos S."/>
            <person name="Stone C."/>
            <person name="Strader C."/>
            <person name="Tesfaye S."/>
            <person name="Thomson T."/>
            <person name="Thoulutsang Y."/>
            <person name="Thoulutsang D."/>
            <person name="Topham K."/>
            <person name="Topping I."/>
            <person name="Tsamla T."/>
            <person name="Vassiliev H."/>
            <person name="Vo A."/>
            <person name="Wangchuk T."/>
            <person name="Wangdi T."/>
            <person name="Weiand M."/>
            <person name="Wilkinson J."/>
            <person name="Wilson A."/>
            <person name="Yadav S."/>
            <person name="Young G."/>
            <person name="Yu Q."/>
            <person name="Zembek L."/>
            <person name="Zhong D."/>
            <person name="Zimmer A."/>
            <person name="Zwirko Z."/>
            <person name="Jaffe D.B."/>
            <person name="Alvarez P."/>
            <person name="Brockman W."/>
            <person name="Butler J."/>
            <person name="Chin C."/>
            <person name="Gnerre S."/>
            <person name="Grabherr M."/>
            <person name="Kleber M."/>
            <person name="Mauceli E."/>
            <person name="MacCallum I."/>
        </authorList>
    </citation>
    <scope>NUCLEOTIDE SEQUENCE [LARGE SCALE GENOMIC DNA]</scope>
    <source>
        <strain evidence="7">Tai18E2 / Tucson 14021-0261.01</strain>
    </source>
</reference>
<dbReference type="InterPro" id="IPR056482">
    <property type="entry name" value="Tudor_krimper_1st"/>
</dbReference>
<dbReference type="PROSITE" id="PS50304">
    <property type="entry name" value="TUDOR"/>
    <property type="match status" value="1"/>
</dbReference>
<dbReference type="GO" id="GO:0043186">
    <property type="term" value="C:P granule"/>
    <property type="evidence" value="ECO:0007669"/>
    <property type="project" value="EnsemblMetazoa"/>
</dbReference>
<protein>
    <recommendedName>
        <fullName evidence="8">C3H1-type domain-containing protein</fullName>
    </recommendedName>
</protein>
<dbReference type="Gene3D" id="2.30.30.140">
    <property type="match status" value="1"/>
</dbReference>
<name>B4P6B1_DROYA</name>
<evidence type="ECO:0000259" key="4">
    <source>
        <dbReference type="PROSITE" id="PS50103"/>
    </source>
</evidence>
<keyword evidence="1" id="KW-0863">Zinc-finger</keyword>
<dbReference type="PROSITE" id="PS50103">
    <property type="entry name" value="ZF_C3H1"/>
    <property type="match status" value="1"/>
</dbReference>
<dbReference type="Gene3D" id="2.40.50.90">
    <property type="match status" value="1"/>
</dbReference>
<feature type="coiled-coil region" evidence="2">
    <location>
        <begin position="10"/>
        <end position="37"/>
    </location>
</feature>
<dbReference type="GO" id="GO:0140965">
    <property type="term" value="P:secondary piRNA processing"/>
    <property type="evidence" value="ECO:0007669"/>
    <property type="project" value="EnsemblMetazoa"/>
</dbReference>
<dbReference type="Proteomes" id="UP000002282">
    <property type="component" value="Chromosome 2R"/>
</dbReference>
<evidence type="ECO:0000256" key="3">
    <source>
        <dbReference type="SAM" id="MobiDB-lite"/>
    </source>
</evidence>
<sequence>MNLEGISMVIKLFEDNVHKLQGNLRSYQTQVQQIQTELTKRWTHADRLDRSLIPLHDHLVGSLSEVNAHVMKLNLQLQLNRQSAQMTEDENSVESIDNQDSSIHSGLQANERMAKKYCNSMEPASLESCTEESSVEMPVDLSVRVVVQEASSTKQLDEISVVNETLLPLEVSDDKCNNRESHVDEIGVTVKPFHEERKARIRQPSLAYSQNCGQSIESELSQLQIEKIPVASMTIPETSKTNSPVPPCNQSLPVVKQETQTIKKGVCNKISKNSSNLPTSWLLDDATLEPTSTTEKSPQLPKTTRNRSLLPPTGGTETTSFGIYYQILKNMNAFPANTIVSAVLVHVNLEDNCVYVAKWGTSSKRIQQLLQKQLSLQELEQLPDYGDIFAVHDGINNIITRITINSSSVCGGYDGYLIDYGEHIHLDGNETIYKLPEDIKRLPAEAIRCDLTNCDIANMSRFLYQFIKIRVHQNNGTILLVEPVNDGISRPTDTPGTKYPAGVTEEDMAMLNEIGESTSDPLKAVLGFHPKDEQRICRHYDPKLNGCFKGNSCRLAHEPFAPDGATKDVEVAGALPETTFDTPGPHKVGSTVNILITFINGPTEVYAQFLDGSPPLVWDKKEVPESKRIFKSKPRLLDIVLALYSDGCFYRAQIIDEFETEYKIFYVDYGNTEFVPLRCLAPCEYVDSLKPHRSVSCHMEGVVRSTYLTQQKTIECIEYLKSKLLNTEMNVLLVGRLPDGFLIRFLGEWADVPQQLVKRDYAQLSSSTRRVSIDNVKD</sequence>
<feature type="region of interest" description="Disordered" evidence="3">
    <location>
        <begin position="289"/>
        <end position="314"/>
    </location>
</feature>